<sequence>MKPFHESYKQFKENFFWVSEGEARPSVLFDVSDNSFFPLYWSDRLTILIMVGRDDLEDWVYDFVEELIEMAPLSCSKLITDKGYTNKDIVRIRVEEQASLSTILVAKVVPVSVVQPANEVVQGPVVRSLDPAI</sequence>
<evidence type="ECO:0000313" key="2">
    <source>
        <dbReference type="Proteomes" id="UP000257109"/>
    </source>
</evidence>
<feature type="non-terminal residue" evidence="1">
    <location>
        <position position="1"/>
    </location>
</feature>
<accession>A0A371G5Z5</accession>
<evidence type="ECO:0000313" key="1">
    <source>
        <dbReference type="EMBL" id="RDX85999.1"/>
    </source>
</evidence>
<keyword evidence="2" id="KW-1185">Reference proteome</keyword>
<dbReference type="AlphaFoldDB" id="A0A371G5Z5"/>
<gene>
    <name evidence="1" type="ORF">CR513_32722</name>
</gene>
<proteinExistence type="predicted"/>
<dbReference type="EMBL" id="QJKJ01006646">
    <property type="protein sequence ID" value="RDX85999.1"/>
    <property type="molecule type" value="Genomic_DNA"/>
</dbReference>
<reference evidence="1" key="1">
    <citation type="submission" date="2018-05" db="EMBL/GenBank/DDBJ databases">
        <title>Draft genome of Mucuna pruriens seed.</title>
        <authorList>
            <person name="Nnadi N.E."/>
            <person name="Vos R."/>
            <person name="Hasami M.H."/>
            <person name="Devisetty U.K."/>
            <person name="Aguiy J.C."/>
        </authorList>
    </citation>
    <scope>NUCLEOTIDE SEQUENCE [LARGE SCALE GENOMIC DNA]</scope>
    <source>
        <strain evidence="1">JCA_2017</strain>
    </source>
</reference>
<protein>
    <submittedName>
        <fullName evidence="1">Uncharacterized protein</fullName>
    </submittedName>
</protein>
<comment type="caution">
    <text evidence="1">The sequence shown here is derived from an EMBL/GenBank/DDBJ whole genome shotgun (WGS) entry which is preliminary data.</text>
</comment>
<dbReference type="Proteomes" id="UP000257109">
    <property type="component" value="Unassembled WGS sequence"/>
</dbReference>
<name>A0A371G5Z5_MUCPR</name>
<organism evidence="1 2">
    <name type="scientific">Mucuna pruriens</name>
    <name type="common">Velvet bean</name>
    <name type="synonym">Dolichos pruriens</name>
    <dbReference type="NCBI Taxonomy" id="157652"/>
    <lineage>
        <taxon>Eukaryota</taxon>
        <taxon>Viridiplantae</taxon>
        <taxon>Streptophyta</taxon>
        <taxon>Embryophyta</taxon>
        <taxon>Tracheophyta</taxon>
        <taxon>Spermatophyta</taxon>
        <taxon>Magnoliopsida</taxon>
        <taxon>eudicotyledons</taxon>
        <taxon>Gunneridae</taxon>
        <taxon>Pentapetalae</taxon>
        <taxon>rosids</taxon>
        <taxon>fabids</taxon>
        <taxon>Fabales</taxon>
        <taxon>Fabaceae</taxon>
        <taxon>Papilionoideae</taxon>
        <taxon>50 kb inversion clade</taxon>
        <taxon>NPAAA clade</taxon>
        <taxon>indigoferoid/millettioid clade</taxon>
        <taxon>Phaseoleae</taxon>
        <taxon>Mucuna</taxon>
    </lineage>
</organism>